<evidence type="ECO:0000313" key="1">
    <source>
        <dbReference type="EMBL" id="CAG9955547.1"/>
    </source>
</evidence>
<name>A0ACA9UQ22_BIOOC</name>
<dbReference type="Proteomes" id="UP000836387">
    <property type="component" value="Unassembled WGS sequence"/>
</dbReference>
<comment type="caution">
    <text evidence="1">The sequence shown here is derived from an EMBL/GenBank/DDBJ whole genome shotgun (WGS) entry which is preliminary data.</text>
</comment>
<evidence type="ECO:0000313" key="2">
    <source>
        <dbReference type="Proteomes" id="UP000836387"/>
    </source>
</evidence>
<organism evidence="1 2">
    <name type="scientific">Clonostachys rosea f. rosea IK726</name>
    <dbReference type="NCBI Taxonomy" id="1349383"/>
    <lineage>
        <taxon>Eukaryota</taxon>
        <taxon>Fungi</taxon>
        <taxon>Dikarya</taxon>
        <taxon>Ascomycota</taxon>
        <taxon>Pezizomycotina</taxon>
        <taxon>Sordariomycetes</taxon>
        <taxon>Hypocreomycetidae</taxon>
        <taxon>Hypocreales</taxon>
        <taxon>Bionectriaceae</taxon>
        <taxon>Clonostachys</taxon>
    </lineage>
</organism>
<keyword evidence="2" id="KW-1185">Reference proteome</keyword>
<accession>A0ACA9UQ22</accession>
<sequence length="74" mass="8643">MTPVKNSDAIYRTNIRSFWQHIIKDSKKRLEDGSEAFKKMGFIFTSVIFQPKPIGMNQLLGRASEEQINKQIER</sequence>
<protein>
    <submittedName>
        <fullName evidence="1">Uncharacterized protein</fullName>
    </submittedName>
</protein>
<gene>
    <name evidence="1" type="ORF">CRV2_00017337</name>
</gene>
<dbReference type="EMBL" id="CADEHS020000596">
    <property type="protein sequence ID" value="CAG9955547.1"/>
    <property type="molecule type" value="Genomic_DNA"/>
</dbReference>
<reference evidence="1" key="2">
    <citation type="submission" date="2021-10" db="EMBL/GenBank/DDBJ databases">
        <authorList>
            <person name="Piombo E."/>
        </authorList>
    </citation>
    <scope>NUCLEOTIDE SEQUENCE</scope>
</reference>
<reference evidence="1" key="1">
    <citation type="submission" date="2020-04" db="EMBL/GenBank/DDBJ databases">
        <authorList>
            <person name="Broberg M."/>
        </authorList>
    </citation>
    <scope>NUCLEOTIDE SEQUENCE</scope>
</reference>
<proteinExistence type="predicted"/>